<keyword evidence="1" id="KW-0378">Hydrolase</keyword>
<dbReference type="GeneID" id="69983535"/>
<dbReference type="Proteomes" id="UP000033047">
    <property type="component" value="Unassembled WGS sequence"/>
</dbReference>
<evidence type="ECO:0000313" key="2">
    <source>
        <dbReference type="EMBL" id="KKB56225.1"/>
    </source>
</evidence>
<dbReference type="InterPro" id="IPR011067">
    <property type="entry name" value="Plasmid_toxin/cell-grow_inhib"/>
</dbReference>
<dbReference type="PANTHER" id="PTHR33988">
    <property type="entry name" value="ENDORIBONUCLEASE MAZF-RELATED"/>
    <property type="match status" value="1"/>
</dbReference>
<dbReference type="AlphaFoldDB" id="A0A0F5JFB5"/>
<dbReference type="GO" id="GO:0016075">
    <property type="term" value="P:rRNA catabolic process"/>
    <property type="evidence" value="ECO:0007669"/>
    <property type="project" value="TreeGrafter"/>
</dbReference>
<dbReference type="GO" id="GO:0004521">
    <property type="term" value="F:RNA endonuclease activity"/>
    <property type="evidence" value="ECO:0007669"/>
    <property type="project" value="TreeGrafter"/>
</dbReference>
<keyword evidence="1" id="KW-0255">Endonuclease</keyword>
<organism evidence="2 3">
    <name type="scientific">Parabacteroides goldsteinii DSM 19448 = WAL 12034</name>
    <dbReference type="NCBI Taxonomy" id="927665"/>
    <lineage>
        <taxon>Bacteria</taxon>
        <taxon>Pseudomonadati</taxon>
        <taxon>Bacteroidota</taxon>
        <taxon>Bacteroidia</taxon>
        <taxon>Bacteroidales</taxon>
        <taxon>Tannerellaceae</taxon>
        <taxon>Parabacteroides</taxon>
    </lineage>
</organism>
<comment type="caution">
    <text evidence="2">The sequence shown here is derived from an EMBL/GenBank/DDBJ whole genome shotgun (WGS) entry which is preliminary data.</text>
</comment>
<gene>
    <name evidence="2" type="ORF">HMPREF1535_02199</name>
</gene>
<dbReference type="EC" id="3.1.-.-" evidence="1"/>
<proteinExistence type="inferred from homology"/>
<comment type="similarity">
    <text evidence="1">Belongs to the PemK/MazF family.</text>
</comment>
<dbReference type="PANTHER" id="PTHR33988:SF2">
    <property type="entry name" value="ENDORIBONUCLEASE MAZF"/>
    <property type="match status" value="1"/>
</dbReference>
<dbReference type="PIRSF" id="PIRSF033490">
    <property type="entry name" value="MazF"/>
    <property type="match status" value="1"/>
</dbReference>
<evidence type="ECO:0000313" key="3">
    <source>
        <dbReference type="Proteomes" id="UP000033047"/>
    </source>
</evidence>
<evidence type="ECO:0000256" key="1">
    <source>
        <dbReference type="PIRNR" id="PIRNR033490"/>
    </source>
</evidence>
<dbReference type="GO" id="GO:0016787">
    <property type="term" value="F:hydrolase activity"/>
    <property type="evidence" value="ECO:0007669"/>
    <property type="project" value="UniProtKB-KW"/>
</dbReference>
<protein>
    <recommendedName>
        <fullName evidence="1">mRNA interferase</fullName>
        <ecNumber evidence="1">3.1.-.-</ecNumber>
    </recommendedName>
</protein>
<dbReference type="Gene3D" id="2.30.30.110">
    <property type="match status" value="1"/>
</dbReference>
<name>A0A0F5JFB5_9BACT</name>
<dbReference type="InterPro" id="IPR003477">
    <property type="entry name" value="PemK-like"/>
</dbReference>
<dbReference type="GO" id="GO:0003677">
    <property type="term" value="F:DNA binding"/>
    <property type="evidence" value="ECO:0007669"/>
    <property type="project" value="InterPro"/>
</dbReference>
<comment type="function">
    <text evidence="1">Toxic component of a type II toxin-antitoxin (TA) system.</text>
</comment>
<dbReference type="HOGENOM" id="CLU_121823_1_1_10"/>
<dbReference type="PATRIC" id="fig|927665.4.peg.2259"/>
<dbReference type="SUPFAM" id="SSF50118">
    <property type="entry name" value="Cell growth inhibitor/plasmid maintenance toxic component"/>
    <property type="match status" value="1"/>
</dbReference>
<dbReference type="EMBL" id="AQHV01000011">
    <property type="protein sequence ID" value="KKB56225.1"/>
    <property type="molecule type" value="Genomic_DNA"/>
</dbReference>
<dbReference type="STRING" id="927665.HMPREF1535_02199"/>
<sequence>MVERFGIYWVDFNPTKGSEINKIRPAVVVSPDELNRHLNTVIIIPLTSTLTPYPWRVKCTLDGKEGMIATDQIRTVDKLRIGKQAGVLNEDERESLIDVLEEMFIL</sequence>
<dbReference type="GO" id="GO:0006402">
    <property type="term" value="P:mRNA catabolic process"/>
    <property type="evidence" value="ECO:0007669"/>
    <property type="project" value="TreeGrafter"/>
</dbReference>
<accession>A0A0F5JFB5</accession>
<reference evidence="2 3" key="1">
    <citation type="submission" date="2013-04" db="EMBL/GenBank/DDBJ databases">
        <title>The Genome Sequence of Parabacteroides goldsteinii DSM 19448.</title>
        <authorList>
            <consortium name="The Broad Institute Genomics Platform"/>
            <person name="Earl A."/>
            <person name="Ward D."/>
            <person name="Feldgarden M."/>
            <person name="Gevers D."/>
            <person name="Martens E."/>
            <person name="Sakamoto M."/>
            <person name="Benno Y."/>
            <person name="Song Y."/>
            <person name="Liu C."/>
            <person name="Lee J."/>
            <person name="Bolanos M."/>
            <person name="Vaisanen M.L."/>
            <person name="Finegold S.M."/>
            <person name="Walker B."/>
            <person name="Young S."/>
            <person name="Zeng Q."/>
            <person name="Gargeya S."/>
            <person name="Fitzgerald M."/>
            <person name="Haas B."/>
            <person name="Abouelleil A."/>
            <person name="Allen A.W."/>
            <person name="Alvarado L."/>
            <person name="Arachchi H.M."/>
            <person name="Berlin A.M."/>
            <person name="Chapman S.B."/>
            <person name="Gainer-Dewar J."/>
            <person name="Goldberg J."/>
            <person name="Griggs A."/>
            <person name="Gujja S."/>
            <person name="Hansen M."/>
            <person name="Howarth C."/>
            <person name="Imamovic A."/>
            <person name="Ireland A."/>
            <person name="Larimer J."/>
            <person name="McCowan C."/>
            <person name="Murphy C."/>
            <person name="Pearson M."/>
            <person name="Poon T.W."/>
            <person name="Priest M."/>
            <person name="Roberts A."/>
            <person name="Saif S."/>
            <person name="Shea T."/>
            <person name="Sisk P."/>
            <person name="Sykes S."/>
            <person name="Wortman J."/>
            <person name="Nusbaum C."/>
            <person name="Birren B."/>
        </authorList>
    </citation>
    <scope>NUCLEOTIDE SEQUENCE [LARGE SCALE GENOMIC DNA]</scope>
    <source>
        <strain evidence="2 3">DSM 19448</strain>
    </source>
</reference>
<keyword evidence="1" id="KW-0540">Nuclease</keyword>
<dbReference type="Pfam" id="PF02452">
    <property type="entry name" value="PemK_toxin"/>
    <property type="match status" value="1"/>
</dbReference>
<dbReference type="RefSeq" id="WP_009859974.1">
    <property type="nucleotide sequence ID" value="NZ_KQ033912.1"/>
</dbReference>